<dbReference type="AlphaFoldDB" id="A0A319E7R5"/>
<evidence type="ECO:0000256" key="5">
    <source>
        <dbReference type="ARBA" id="ARBA00023049"/>
    </source>
</evidence>
<dbReference type="InterPro" id="IPR001915">
    <property type="entry name" value="Peptidase_M48"/>
</dbReference>
<keyword evidence="1 6" id="KW-0645">Protease</keyword>
<evidence type="ECO:0000256" key="2">
    <source>
        <dbReference type="ARBA" id="ARBA00022723"/>
    </source>
</evidence>
<keyword evidence="5 6" id="KW-0482">Metalloprotease</keyword>
<dbReference type="GO" id="GO:0034982">
    <property type="term" value="P:mitochondrial protein processing"/>
    <property type="evidence" value="ECO:0007669"/>
    <property type="project" value="TreeGrafter"/>
</dbReference>
<keyword evidence="4 6" id="KW-0862">Zinc</keyword>
<dbReference type="OrthoDB" id="7464992at2759"/>
<dbReference type="PANTHER" id="PTHR22726">
    <property type="entry name" value="METALLOENDOPEPTIDASE OMA1"/>
    <property type="match status" value="1"/>
</dbReference>
<feature type="transmembrane region" description="Helical" evidence="7">
    <location>
        <begin position="101"/>
        <end position="119"/>
    </location>
</feature>
<evidence type="ECO:0000256" key="1">
    <source>
        <dbReference type="ARBA" id="ARBA00022670"/>
    </source>
</evidence>
<comment type="similarity">
    <text evidence="6">Belongs to the peptidase M48 family.</text>
</comment>
<dbReference type="CDD" id="cd07331">
    <property type="entry name" value="M48C_Oma1_like"/>
    <property type="match status" value="1"/>
</dbReference>
<dbReference type="GO" id="GO:0006515">
    <property type="term" value="P:protein quality control for misfolded or incompletely synthesized proteins"/>
    <property type="evidence" value="ECO:0007669"/>
    <property type="project" value="TreeGrafter"/>
</dbReference>
<feature type="transmembrane region" description="Helical" evidence="7">
    <location>
        <begin position="247"/>
        <end position="274"/>
    </location>
</feature>
<evidence type="ECO:0000256" key="7">
    <source>
        <dbReference type="SAM" id="Phobius"/>
    </source>
</evidence>
<keyword evidence="2" id="KW-0479">Metal-binding</keyword>
<proteinExistence type="inferred from homology"/>
<keyword evidence="7" id="KW-0472">Membrane</keyword>
<keyword evidence="10" id="KW-1185">Reference proteome</keyword>
<evidence type="ECO:0000256" key="3">
    <source>
        <dbReference type="ARBA" id="ARBA00022801"/>
    </source>
</evidence>
<dbReference type="GO" id="GO:0004222">
    <property type="term" value="F:metalloendopeptidase activity"/>
    <property type="evidence" value="ECO:0007669"/>
    <property type="project" value="InterPro"/>
</dbReference>
<keyword evidence="3 6" id="KW-0378">Hydrolase</keyword>
<dbReference type="VEuPathDB" id="FungiDB:BO71DRAFT_396700"/>
<protein>
    <submittedName>
        <fullName evidence="9">Putative mitochondrial inner membrane metallopeptidase Oma1</fullName>
    </submittedName>
</protein>
<reference evidence="9 10" key="1">
    <citation type="submission" date="2018-02" db="EMBL/GenBank/DDBJ databases">
        <title>The genomes of Aspergillus section Nigri reveals drivers in fungal speciation.</title>
        <authorList>
            <consortium name="DOE Joint Genome Institute"/>
            <person name="Vesth T.C."/>
            <person name="Nybo J."/>
            <person name="Theobald S."/>
            <person name="Brandl J."/>
            <person name="Frisvad J.C."/>
            <person name="Nielsen K.F."/>
            <person name="Lyhne E.K."/>
            <person name="Kogle M.E."/>
            <person name="Kuo A."/>
            <person name="Riley R."/>
            <person name="Clum A."/>
            <person name="Nolan M."/>
            <person name="Lipzen A."/>
            <person name="Salamov A."/>
            <person name="Henrissat B."/>
            <person name="Wiebenga A."/>
            <person name="De vries R.P."/>
            <person name="Grigoriev I.V."/>
            <person name="Mortensen U.H."/>
            <person name="Andersen M.R."/>
            <person name="Baker S.E."/>
        </authorList>
    </citation>
    <scope>NUCLEOTIDE SEQUENCE [LARGE SCALE GENOMIC DNA]</scope>
    <source>
        <strain evidence="9 10">CBS 707.79</strain>
    </source>
</reference>
<dbReference type="GO" id="GO:0005743">
    <property type="term" value="C:mitochondrial inner membrane"/>
    <property type="evidence" value="ECO:0007669"/>
    <property type="project" value="TreeGrafter"/>
</dbReference>
<dbReference type="Proteomes" id="UP000247810">
    <property type="component" value="Unassembled WGS sequence"/>
</dbReference>
<dbReference type="PANTHER" id="PTHR22726:SF1">
    <property type="entry name" value="METALLOENDOPEPTIDASE OMA1, MITOCHONDRIAL"/>
    <property type="match status" value="1"/>
</dbReference>
<comment type="cofactor">
    <cofactor evidence="6">
        <name>Zn(2+)</name>
        <dbReference type="ChEBI" id="CHEBI:29105"/>
    </cofactor>
    <text evidence="6">Binds 1 zinc ion per subunit.</text>
</comment>
<name>A0A319E7R5_9EURO</name>
<keyword evidence="7" id="KW-0812">Transmembrane</keyword>
<evidence type="ECO:0000256" key="4">
    <source>
        <dbReference type="ARBA" id="ARBA00022833"/>
    </source>
</evidence>
<dbReference type="InterPro" id="IPR051156">
    <property type="entry name" value="Mito/Outer_Membr_Metalloprot"/>
</dbReference>
<evidence type="ECO:0000259" key="8">
    <source>
        <dbReference type="Pfam" id="PF01435"/>
    </source>
</evidence>
<dbReference type="GO" id="GO:0046872">
    <property type="term" value="F:metal ion binding"/>
    <property type="evidence" value="ECO:0007669"/>
    <property type="project" value="UniProtKB-KW"/>
</dbReference>
<accession>A0A319E7R5</accession>
<dbReference type="EMBL" id="KZ825833">
    <property type="protein sequence ID" value="PYH96758.1"/>
    <property type="molecule type" value="Genomic_DNA"/>
</dbReference>
<keyword evidence="7" id="KW-1133">Transmembrane helix</keyword>
<organism evidence="9 10">
    <name type="scientific">Aspergillus ellipticus CBS 707.79</name>
    <dbReference type="NCBI Taxonomy" id="1448320"/>
    <lineage>
        <taxon>Eukaryota</taxon>
        <taxon>Fungi</taxon>
        <taxon>Dikarya</taxon>
        <taxon>Ascomycota</taxon>
        <taxon>Pezizomycotina</taxon>
        <taxon>Eurotiomycetes</taxon>
        <taxon>Eurotiomycetidae</taxon>
        <taxon>Eurotiales</taxon>
        <taxon>Aspergillaceae</taxon>
        <taxon>Aspergillus</taxon>
        <taxon>Aspergillus subgen. Circumdati</taxon>
    </lineage>
</organism>
<evidence type="ECO:0000313" key="10">
    <source>
        <dbReference type="Proteomes" id="UP000247810"/>
    </source>
</evidence>
<dbReference type="STRING" id="1448320.A0A319E7R5"/>
<gene>
    <name evidence="9" type="ORF">BO71DRAFT_396700</name>
</gene>
<dbReference type="Gene3D" id="3.30.2010.10">
    <property type="entry name" value="Metalloproteases ('zincins'), catalytic domain"/>
    <property type="match status" value="1"/>
</dbReference>
<sequence>MFRLPLVRALFRASPRPVTAPSFFSSHTRSVSPSIRSISWRTCAPRSSTLDSPTRAFRSLQPNPFANAPRRTIGRATKYRRFQNGSRKEPLWLFLVRKSKFEHYVIIGVLVGGFYVYNIETVEMTGRRRFNCIPASWELRMGETTYAQTLQQVRGKILPDYHPLTIHVSQVLARLIPEAPIDGANWKVHVIDDPREKNAFVLPGGKVFVYTGILPICKDDDGLAAVLGHEIAHVVAHHTAERLSLSYIGFAAVGAAVFLFDFSGQLSTLFYNLFFELPHSRTQELEADTMGLMMMAKACYNPEAAAQLWERMHIEEGGSAPPQILSTHPASPNRRDAIREILHKADAIFEDNGCHSVRGFLPHFYESSRSLGR</sequence>
<evidence type="ECO:0000256" key="6">
    <source>
        <dbReference type="RuleBase" id="RU003983"/>
    </source>
</evidence>
<dbReference type="Pfam" id="PF01435">
    <property type="entry name" value="Peptidase_M48"/>
    <property type="match status" value="1"/>
</dbReference>
<evidence type="ECO:0000313" key="9">
    <source>
        <dbReference type="EMBL" id="PYH96758.1"/>
    </source>
</evidence>
<feature type="domain" description="Peptidase M48" evidence="8">
    <location>
        <begin position="168"/>
        <end position="341"/>
    </location>
</feature>